<dbReference type="PROSITE" id="PS00211">
    <property type="entry name" value="ABC_TRANSPORTER_1"/>
    <property type="match status" value="1"/>
</dbReference>
<keyword evidence="6 11" id="KW-0067">ATP-binding</keyword>
<dbReference type="GO" id="GO:0005524">
    <property type="term" value="F:ATP binding"/>
    <property type="evidence" value="ECO:0007669"/>
    <property type="project" value="UniProtKB-KW"/>
</dbReference>
<dbReference type="SMART" id="SM00382">
    <property type="entry name" value="AAA"/>
    <property type="match status" value="1"/>
</dbReference>
<keyword evidence="2" id="KW-0813">Transport</keyword>
<dbReference type="Proteomes" id="UP001158066">
    <property type="component" value="Unassembled WGS sequence"/>
</dbReference>
<evidence type="ECO:0000313" key="12">
    <source>
        <dbReference type="Proteomes" id="UP001158066"/>
    </source>
</evidence>
<keyword evidence="7" id="KW-0408">Iron</keyword>
<name>A0AA46AKM3_9CLOT</name>
<evidence type="ECO:0000256" key="2">
    <source>
        <dbReference type="ARBA" id="ARBA00022448"/>
    </source>
</evidence>
<dbReference type="Pfam" id="PF00005">
    <property type="entry name" value="ABC_tran"/>
    <property type="match status" value="1"/>
</dbReference>
<evidence type="ECO:0000313" key="11">
    <source>
        <dbReference type="EMBL" id="SMP71149.1"/>
    </source>
</evidence>
<evidence type="ECO:0000256" key="7">
    <source>
        <dbReference type="ARBA" id="ARBA00023004"/>
    </source>
</evidence>
<dbReference type="InterPro" id="IPR003593">
    <property type="entry name" value="AAA+_ATPase"/>
</dbReference>
<reference evidence="11" key="1">
    <citation type="submission" date="2017-05" db="EMBL/GenBank/DDBJ databases">
        <authorList>
            <person name="Varghese N."/>
            <person name="Submissions S."/>
        </authorList>
    </citation>
    <scope>NUCLEOTIDE SEQUENCE</scope>
    <source>
        <strain evidence="11">Su22</strain>
    </source>
</reference>
<keyword evidence="8" id="KW-0406">Ion transport</keyword>
<keyword evidence="9" id="KW-0472">Membrane</keyword>
<gene>
    <name evidence="11" type="ORF">SAMN06296020_12225</name>
</gene>
<dbReference type="InterPro" id="IPR027417">
    <property type="entry name" value="P-loop_NTPase"/>
</dbReference>
<dbReference type="InterPro" id="IPR003439">
    <property type="entry name" value="ABC_transporter-like_ATP-bd"/>
</dbReference>
<dbReference type="Gene3D" id="3.40.50.300">
    <property type="entry name" value="P-loop containing nucleotide triphosphate hydrolases"/>
    <property type="match status" value="1"/>
</dbReference>
<dbReference type="CDD" id="cd03214">
    <property type="entry name" value="ABC_Iron-Siderophores_B12_Hemin"/>
    <property type="match status" value="1"/>
</dbReference>
<dbReference type="InterPro" id="IPR051535">
    <property type="entry name" value="Siderophore_ABC-ATPase"/>
</dbReference>
<evidence type="ECO:0000256" key="1">
    <source>
        <dbReference type="ARBA" id="ARBA00004202"/>
    </source>
</evidence>
<dbReference type="FunFam" id="3.40.50.300:FF:000134">
    <property type="entry name" value="Iron-enterobactin ABC transporter ATP-binding protein"/>
    <property type="match status" value="1"/>
</dbReference>
<accession>A0AA46AKM3</accession>
<dbReference type="AlphaFoldDB" id="A0AA46AKM3"/>
<dbReference type="PANTHER" id="PTHR42771:SF2">
    <property type="entry name" value="IRON(3+)-HYDROXAMATE IMPORT ATP-BINDING PROTEIN FHUC"/>
    <property type="match status" value="1"/>
</dbReference>
<keyword evidence="4" id="KW-0410">Iron transport</keyword>
<dbReference type="InterPro" id="IPR017871">
    <property type="entry name" value="ABC_transporter-like_CS"/>
</dbReference>
<sequence length="269" mass="30136">MLEVRQLDFAYGKKRVLHQIDLQAQPGEVISLLGPNGSGKSTLLRNLAGLLKPDAGTITLRGDPLKKLGRREIARQLSFLPQGQEPVQHMNVWELVARGRSPHQRAGWMMTSQDRETVQWALDYMALAHLAHRNVADLSGGERQRAWIAMVLAQDTQLVLLDEPVTYLDIKHQWDVLEVIQDLKESFHKTVITVFHDLNHAMAVSDRVYLLRQGEVFAQGPPETVITHSAMHDAYGIHAQVCRVQHCCHPVVVPAGIKPGKCRRNKAAG</sequence>
<keyword evidence="3" id="KW-1003">Cell membrane</keyword>
<protein>
    <submittedName>
        <fullName evidence="11">Iron complex transport system ATP-binding protein</fullName>
    </submittedName>
</protein>
<organism evidence="11 12">
    <name type="scientific">Anoxynatronum buryatiense</name>
    <dbReference type="NCBI Taxonomy" id="489973"/>
    <lineage>
        <taxon>Bacteria</taxon>
        <taxon>Bacillati</taxon>
        <taxon>Bacillota</taxon>
        <taxon>Clostridia</taxon>
        <taxon>Eubacteriales</taxon>
        <taxon>Clostridiaceae</taxon>
        <taxon>Anoxynatronum</taxon>
    </lineage>
</organism>
<dbReference type="PANTHER" id="PTHR42771">
    <property type="entry name" value="IRON(3+)-HYDROXAMATE IMPORT ATP-BINDING PROTEIN FHUC"/>
    <property type="match status" value="1"/>
</dbReference>
<keyword evidence="5" id="KW-0547">Nucleotide-binding</keyword>
<evidence type="ECO:0000256" key="9">
    <source>
        <dbReference type="ARBA" id="ARBA00023136"/>
    </source>
</evidence>
<dbReference type="SUPFAM" id="SSF52540">
    <property type="entry name" value="P-loop containing nucleoside triphosphate hydrolases"/>
    <property type="match status" value="1"/>
</dbReference>
<feature type="domain" description="ABC transporter" evidence="10">
    <location>
        <begin position="2"/>
        <end position="238"/>
    </location>
</feature>
<proteinExistence type="predicted"/>
<comment type="subcellular location">
    <subcellularLocation>
        <location evidence="1">Cell membrane</location>
        <topology evidence="1">Peripheral membrane protein</topology>
    </subcellularLocation>
</comment>
<comment type="caution">
    <text evidence="11">The sequence shown here is derived from an EMBL/GenBank/DDBJ whole genome shotgun (WGS) entry which is preliminary data.</text>
</comment>
<dbReference type="GO" id="GO:0005886">
    <property type="term" value="C:plasma membrane"/>
    <property type="evidence" value="ECO:0007669"/>
    <property type="project" value="UniProtKB-SubCell"/>
</dbReference>
<evidence type="ECO:0000256" key="4">
    <source>
        <dbReference type="ARBA" id="ARBA00022496"/>
    </source>
</evidence>
<dbReference type="RefSeq" id="WP_283410818.1">
    <property type="nucleotide sequence ID" value="NZ_FXUF01000022.1"/>
</dbReference>
<evidence type="ECO:0000259" key="10">
    <source>
        <dbReference type="PROSITE" id="PS50893"/>
    </source>
</evidence>
<dbReference type="GO" id="GO:0016887">
    <property type="term" value="F:ATP hydrolysis activity"/>
    <property type="evidence" value="ECO:0007669"/>
    <property type="project" value="InterPro"/>
</dbReference>
<evidence type="ECO:0000256" key="8">
    <source>
        <dbReference type="ARBA" id="ARBA00023065"/>
    </source>
</evidence>
<evidence type="ECO:0000256" key="3">
    <source>
        <dbReference type="ARBA" id="ARBA00022475"/>
    </source>
</evidence>
<dbReference type="PROSITE" id="PS50893">
    <property type="entry name" value="ABC_TRANSPORTER_2"/>
    <property type="match status" value="1"/>
</dbReference>
<evidence type="ECO:0000256" key="5">
    <source>
        <dbReference type="ARBA" id="ARBA00022741"/>
    </source>
</evidence>
<dbReference type="EMBL" id="FXUF01000022">
    <property type="protein sequence ID" value="SMP71149.1"/>
    <property type="molecule type" value="Genomic_DNA"/>
</dbReference>
<dbReference type="GO" id="GO:0006826">
    <property type="term" value="P:iron ion transport"/>
    <property type="evidence" value="ECO:0007669"/>
    <property type="project" value="UniProtKB-KW"/>
</dbReference>
<evidence type="ECO:0000256" key="6">
    <source>
        <dbReference type="ARBA" id="ARBA00022840"/>
    </source>
</evidence>
<keyword evidence="12" id="KW-1185">Reference proteome</keyword>